<gene>
    <name evidence="2" type="ORF">BCF44_12353</name>
</gene>
<dbReference type="Gene3D" id="1.10.520.40">
    <property type="entry name" value="CRISPR-associated protein Cse2"/>
    <property type="match status" value="1"/>
</dbReference>
<dbReference type="InterPro" id="IPR038287">
    <property type="entry name" value="Cse2_sf"/>
</dbReference>
<dbReference type="RefSeq" id="WP_170218135.1">
    <property type="nucleotide sequence ID" value="NZ_CP144375.1"/>
</dbReference>
<protein>
    <submittedName>
        <fullName evidence="2">CRISPR system Cascade subunit CasB</fullName>
    </submittedName>
</protein>
<dbReference type="NCBIfam" id="TIGR02548">
    <property type="entry name" value="casB_cse2"/>
    <property type="match status" value="1"/>
</dbReference>
<dbReference type="EMBL" id="QUNO01000023">
    <property type="protein sequence ID" value="REH30695.1"/>
    <property type="molecule type" value="Genomic_DNA"/>
</dbReference>
<accession>A0A3E0GX91</accession>
<dbReference type="Proteomes" id="UP000256269">
    <property type="component" value="Unassembled WGS sequence"/>
</dbReference>
<reference evidence="2 3" key="1">
    <citation type="submission" date="2018-08" db="EMBL/GenBank/DDBJ databases">
        <title>Genomic Encyclopedia of Archaeal and Bacterial Type Strains, Phase II (KMG-II): from individual species to whole genera.</title>
        <authorList>
            <person name="Goeker M."/>
        </authorList>
    </citation>
    <scope>NUCLEOTIDE SEQUENCE [LARGE SCALE GENOMIC DNA]</scope>
    <source>
        <strain evidence="2 3">DSM 45791</strain>
    </source>
</reference>
<dbReference type="Pfam" id="PF09485">
    <property type="entry name" value="CRISPR_Cse2"/>
    <property type="match status" value="1"/>
</dbReference>
<sequence>MTDIPPPDQRSPESGATPADRRSEFLKALYALHWGLESTTPHLQAQARRTLARLRRSLTGPRHEVEAYEFVLAHEPPRAEQNAWLLVAGLYALHPQPRRRGPGPKTIGASLRALADKRGDSVTRRFTQLVAVDRDSLPHYLRQAVQLLRSEDVALDYTQLLSDLIVLLGERYLSDRAHRVRLEWARDFHRQPAQTETPSPTTTV</sequence>
<keyword evidence="3" id="KW-1185">Reference proteome</keyword>
<proteinExistence type="predicted"/>
<evidence type="ECO:0000256" key="1">
    <source>
        <dbReference type="SAM" id="MobiDB-lite"/>
    </source>
</evidence>
<feature type="region of interest" description="Disordered" evidence="1">
    <location>
        <begin position="1"/>
        <end position="20"/>
    </location>
</feature>
<dbReference type="AlphaFoldDB" id="A0A3E0GX91"/>
<dbReference type="InterPro" id="IPR013382">
    <property type="entry name" value="CRISPR-assoc_prot_Cse2"/>
</dbReference>
<evidence type="ECO:0000313" key="3">
    <source>
        <dbReference type="Proteomes" id="UP000256269"/>
    </source>
</evidence>
<comment type="caution">
    <text evidence="2">The sequence shown here is derived from an EMBL/GenBank/DDBJ whole genome shotgun (WGS) entry which is preliminary data.</text>
</comment>
<name>A0A3E0GX91_9PSEU</name>
<organism evidence="2 3">
    <name type="scientific">Kutzneria buriramensis</name>
    <dbReference type="NCBI Taxonomy" id="1045776"/>
    <lineage>
        <taxon>Bacteria</taxon>
        <taxon>Bacillati</taxon>
        <taxon>Actinomycetota</taxon>
        <taxon>Actinomycetes</taxon>
        <taxon>Pseudonocardiales</taxon>
        <taxon>Pseudonocardiaceae</taxon>
        <taxon>Kutzneria</taxon>
    </lineage>
</organism>
<evidence type="ECO:0000313" key="2">
    <source>
        <dbReference type="EMBL" id="REH30695.1"/>
    </source>
</evidence>